<evidence type="ECO:0000313" key="3">
    <source>
        <dbReference type="Proteomes" id="UP001358586"/>
    </source>
</evidence>
<keyword evidence="3" id="KW-1185">Reference proteome</keyword>
<organism evidence="2 3">
    <name type="scientific">Gossypium arboreum</name>
    <name type="common">Tree cotton</name>
    <name type="synonym">Gossypium nanking</name>
    <dbReference type="NCBI Taxonomy" id="29729"/>
    <lineage>
        <taxon>Eukaryota</taxon>
        <taxon>Viridiplantae</taxon>
        <taxon>Streptophyta</taxon>
        <taxon>Embryophyta</taxon>
        <taxon>Tracheophyta</taxon>
        <taxon>Spermatophyta</taxon>
        <taxon>Magnoliopsida</taxon>
        <taxon>eudicotyledons</taxon>
        <taxon>Gunneridae</taxon>
        <taxon>Pentapetalae</taxon>
        <taxon>rosids</taxon>
        <taxon>malvids</taxon>
        <taxon>Malvales</taxon>
        <taxon>Malvaceae</taxon>
        <taxon>Malvoideae</taxon>
        <taxon>Gossypium</taxon>
    </lineage>
</organism>
<protein>
    <recommendedName>
        <fullName evidence="4">Retrovirus-related Pol polyprotein from transposon opus</fullName>
    </recommendedName>
</protein>
<sequence length="221" mass="24529">MPNAVKFLKELLANKRKLDETSYVEMNAVCSAILQNKLANKLKDPGSFTIPCLIGRLDVNNALANLGASINVMPYKMFKQLGLGKPKQTRMSIQLADKTIRFPGGIIEDVLVKIDKFIFPVDFVVLNIEEDSNVPLILGRPFLATARTIINVGTSELILRISDETITLQARNLSNPSKIEGDCINHTTSTDYVVKPSVQETRSRNTHEPCSNNNNGPIYEE</sequence>
<comment type="caution">
    <text evidence="2">The sequence shown here is derived from an EMBL/GenBank/DDBJ whole genome shotgun (WGS) entry which is preliminary data.</text>
</comment>
<dbReference type="SUPFAM" id="SSF50630">
    <property type="entry name" value="Acid proteases"/>
    <property type="match status" value="1"/>
</dbReference>
<dbReference type="PANTHER" id="PTHR33067">
    <property type="entry name" value="RNA-DIRECTED DNA POLYMERASE-RELATED"/>
    <property type="match status" value="1"/>
</dbReference>
<reference evidence="2 3" key="1">
    <citation type="submission" date="2023-03" db="EMBL/GenBank/DDBJ databases">
        <title>WGS of Gossypium arboreum.</title>
        <authorList>
            <person name="Yu D."/>
        </authorList>
    </citation>
    <scope>NUCLEOTIDE SEQUENCE [LARGE SCALE GENOMIC DNA]</scope>
    <source>
        <tissue evidence="2">Leaf</tissue>
    </source>
</reference>
<evidence type="ECO:0000313" key="2">
    <source>
        <dbReference type="EMBL" id="KAK5774973.1"/>
    </source>
</evidence>
<gene>
    <name evidence="2" type="ORF">PVK06_042837</name>
</gene>
<accession>A0ABR0MLW1</accession>
<dbReference type="CDD" id="cd00303">
    <property type="entry name" value="retropepsin_like"/>
    <property type="match status" value="1"/>
</dbReference>
<dbReference type="InterPro" id="IPR021109">
    <property type="entry name" value="Peptidase_aspartic_dom_sf"/>
</dbReference>
<dbReference type="EMBL" id="JARKNE010000012">
    <property type="protein sequence ID" value="KAK5774973.1"/>
    <property type="molecule type" value="Genomic_DNA"/>
</dbReference>
<feature type="region of interest" description="Disordered" evidence="1">
    <location>
        <begin position="198"/>
        <end position="221"/>
    </location>
</feature>
<evidence type="ECO:0008006" key="4">
    <source>
        <dbReference type="Google" id="ProtNLM"/>
    </source>
</evidence>
<proteinExistence type="predicted"/>
<dbReference type="Gene3D" id="2.40.70.10">
    <property type="entry name" value="Acid Proteases"/>
    <property type="match status" value="1"/>
</dbReference>
<dbReference type="PANTHER" id="PTHR33067:SF35">
    <property type="entry name" value="ASPARTIC PEPTIDASE DDI1-TYPE DOMAIN-CONTAINING PROTEIN"/>
    <property type="match status" value="1"/>
</dbReference>
<evidence type="ECO:0000256" key="1">
    <source>
        <dbReference type="SAM" id="MobiDB-lite"/>
    </source>
</evidence>
<name>A0ABR0MLW1_GOSAR</name>
<dbReference type="Proteomes" id="UP001358586">
    <property type="component" value="Chromosome 12"/>
</dbReference>
<feature type="compositionally biased region" description="Polar residues" evidence="1">
    <location>
        <begin position="208"/>
        <end position="221"/>
    </location>
</feature>